<dbReference type="InterPro" id="IPR045091">
    <property type="entry name" value="Mad2-like"/>
</dbReference>
<dbReference type="VEuPathDB" id="FungiDB:SCODWIG_02409"/>
<dbReference type="GO" id="GO:0016035">
    <property type="term" value="C:zeta DNA polymerase complex"/>
    <property type="evidence" value="ECO:0007669"/>
    <property type="project" value="TreeGrafter"/>
</dbReference>
<sequence length="241" mass="28242">MRDYLVIYLKCWINIILYYRNVYPLTSFTLTTFNVFNLPQQIPINRNPKLINYIETLIADVVDDKLINLSLSSITVAIIEIENNNETIKGKTHITNDNVIVEKYILDFQEFQYDNIKLSSSPNDDDACGKEMIFQEFRSSLNNFTNFIKNLPYGFKDGQVKFKVFIECLDQMLGLDPGRDVKFNWALRRKHELFHVNNNIEENFIFQDNENNIPVQNCKKSLGCCVIGENKVIYHLFESLK</sequence>
<gene>
    <name evidence="3" type="ORF">SCODWIG_02409</name>
</gene>
<proteinExistence type="inferred from homology"/>
<organism evidence="3 4">
    <name type="scientific">Saccharomycodes ludwigii</name>
    <dbReference type="NCBI Taxonomy" id="36035"/>
    <lineage>
        <taxon>Eukaryota</taxon>
        <taxon>Fungi</taxon>
        <taxon>Dikarya</taxon>
        <taxon>Ascomycota</taxon>
        <taxon>Saccharomycotina</taxon>
        <taxon>Saccharomycetes</taxon>
        <taxon>Saccharomycodales</taxon>
        <taxon>Saccharomycodaceae</taxon>
        <taxon>Saccharomycodes</taxon>
    </lineage>
</organism>
<dbReference type="PANTHER" id="PTHR11842">
    <property type="entry name" value="MITOTIC SPINDLE ASSEMBLY CHECKPOINT PROTEIN MAD2"/>
    <property type="match status" value="1"/>
</dbReference>
<dbReference type="InterPro" id="IPR003511">
    <property type="entry name" value="HORMA_dom"/>
</dbReference>
<dbReference type="AlphaFoldDB" id="A0A376B7K6"/>
<dbReference type="Pfam" id="PF02301">
    <property type="entry name" value="HORMA"/>
    <property type="match status" value="1"/>
</dbReference>
<dbReference type="InterPro" id="IPR036570">
    <property type="entry name" value="HORMA_dom_sf"/>
</dbReference>
<name>A0A376B7K6_9ASCO</name>
<comment type="similarity">
    <text evidence="1">Belongs to the MAD2 family.</text>
</comment>
<evidence type="ECO:0000313" key="3">
    <source>
        <dbReference type="EMBL" id="SSD60648.1"/>
    </source>
</evidence>
<dbReference type="PANTHER" id="PTHR11842:SF10">
    <property type="entry name" value="MITOTIC SPINDLE ASSEMBLY CHECKPOINT PROTEIN MAD2B"/>
    <property type="match status" value="1"/>
</dbReference>
<dbReference type="PROSITE" id="PS50815">
    <property type="entry name" value="HORMA"/>
    <property type="match status" value="1"/>
</dbReference>
<feature type="domain" description="HORMA" evidence="2">
    <location>
        <begin position="1"/>
        <end position="241"/>
    </location>
</feature>
<evidence type="ECO:0000256" key="1">
    <source>
        <dbReference type="ARBA" id="ARBA00010348"/>
    </source>
</evidence>
<dbReference type="SUPFAM" id="SSF56019">
    <property type="entry name" value="The spindle assembly checkpoint protein mad2"/>
    <property type="match status" value="1"/>
</dbReference>
<evidence type="ECO:0000313" key="4">
    <source>
        <dbReference type="Proteomes" id="UP000262825"/>
    </source>
</evidence>
<reference evidence="4" key="1">
    <citation type="submission" date="2018-06" db="EMBL/GenBank/DDBJ databases">
        <authorList>
            <person name="Guldener U."/>
        </authorList>
    </citation>
    <scope>NUCLEOTIDE SEQUENCE [LARGE SCALE GENOMIC DNA]</scope>
    <source>
        <strain evidence="4">UTAD17</strain>
    </source>
</reference>
<evidence type="ECO:0000259" key="2">
    <source>
        <dbReference type="PROSITE" id="PS50815"/>
    </source>
</evidence>
<dbReference type="EMBL" id="UFAJ01000411">
    <property type="protein sequence ID" value="SSD60648.1"/>
    <property type="molecule type" value="Genomic_DNA"/>
</dbReference>
<dbReference type="Proteomes" id="UP000262825">
    <property type="component" value="Unassembled WGS sequence"/>
</dbReference>
<protein>
    <recommendedName>
        <fullName evidence="2">HORMA domain-containing protein</fullName>
    </recommendedName>
</protein>
<accession>A0A376B7K6</accession>
<keyword evidence="4" id="KW-1185">Reference proteome</keyword>
<dbReference type="Gene3D" id="3.30.900.10">
    <property type="entry name" value="HORMA domain"/>
    <property type="match status" value="1"/>
</dbReference>